<comment type="caution">
    <text evidence="1">The sequence shown here is derived from an EMBL/GenBank/DDBJ whole genome shotgun (WGS) entry which is preliminary data.</text>
</comment>
<sequence length="72" mass="8102">MSLAIPDINNGHTDKISEQLVETVLETCADNCERYATRSSDEWVKMVLRTPGERNALISCRELSQLMAAFND</sequence>
<proteinExistence type="predicted"/>
<evidence type="ECO:0000313" key="1">
    <source>
        <dbReference type="EMBL" id="GBP70594.1"/>
    </source>
</evidence>
<gene>
    <name evidence="1" type="ORF">EVAR_55168_1</name>
</gene>
<organism evidence="1 2">
    <name type="scientific">Eumeta variegata</name>
    <name type="common">Bagworm moth</name>
    <name type="synonym">Eumeta japonica</name>
    <dbReference type="NCBI Taxonomy" id="151549"/>
    <lineage>
        <taxon>Eukaryota</taxon>
        <taxon>Metazoa</taxon>
        <taxon>Ecdysozoa</taxon>
        <taxon>Arthropoda</taxon>
        <taxon>Hexapoda</taxon>
        <taxon>Insecta</taxon>
        <taxon>Pterygota</taxon>
        <taxon>Neoptera</taxon>
        <taxon>Endopterygota</taxon>
        <taxon>Lepidoptera</taxon>
        <taxon>Glossata</taxon>
        <taxon>Ditrysia</taxon>
        <taxon>Tineoidea</taxon>
        <taxon>Psychidae</taxon>
        <taxon>Oiketicinae</taxon>
        <taxon>Eumeta</taxon>
    </lineage>
</organism>
<dbReference type="EMBL" id="BGZK01001080">
    <property type="protein sequence ID" value="GBP70594.1"/>
    <property type="molecule type" value="Genomic_DNA"/>
</dbReference>
<reference evidence="1 2" key="1">
    <citation type="journal article" date="2019" name="Commun. Biol.">
        <title>The bagworm genome reveals a unique fibroin gene that provides high tensile strength.</title>
        <authorList>
            <person name="Kono N."/>
            <person name="Nakamura H."/>
            <person name="Ohtoshi R."/>
            <person name="Tomita M."/>
            <person name="Numata K."/>
            <person name="Arakawa K."/>
        </authorList>
    </citation>
    <scope>NUCLEOTIDE SEQUENCE [LARGE SCALE GENOMIC DNA]</scope>
</reference>
<dbReference type="AlphaFoldDB" id="A0A4C1Y6Q7"/>
<accession>A0A4C1Y6Q7</accession>
<name>A0A4C1Y6Q7_EUMVA</name>
<evidence type="ECO:0000313" key="2">
    <source>
        <dbReference type="Proteomes" id="UP000299102"/>
    </source>
</evidence>
<dbReference type="Proteomes" id="UP000299102">
    <property type="component" value="Unassembled WGS sequence"/>
</dbReference>
<keyword evidence="2" id="KW-1185">Reference proteome</keyword>
<protein>
    <submittedName>
        <fullName evidence="1">Uncharacterized protein</fullName>
    </submittedName>
</protein>